<accession>A0A380BAK1</accession>
<dbReference type="SUPFAM" id="SSF47413">
    <property type="entry name" value="lambda repressor-like DNA-binding domains"/>
    <property type="match status" value="1"/>
</dbReference>
<dbReference type="GeneID" id="95428567"/>
<name>A0A380BAK1_SPHSI</name>
<dbReference type="Proteomes" id="UP000254893">
    <property type="component" value="Unassembled WGS sequence"/>
</dbReference>
<evidence type="ECO:0000313" key="1">
    <source>
        <dbReference type="EMBL" id="SUI97822.1"/>
    </source>
</evidence>
<dbReference type="GO" id="GO:0003677">
    <property type="term" value="F:DNA binding"/>
    <property type="evidence" value="ECO:0007669"/>
    <property type="project" value="InterPro"/>
</dbReference>
<reference evidence="1 2" key="1">
    <citation type="submission" date="2018-06" db="EMBL/GenBank/DDBJ databases">
        <authorList>
            <consortium name="Pathogen Informatics"/>
            <person name="Doyle S."/>
        </authorList>
    </citation>
    <scope>NUCLEOTIDE SEQUENCE [LARGE SCALE GENOMIC DNA]</scope>
    <source>
        <strain evidence="1 2">NCTC11388</strain>
    </source>
</reference>
<dbReference type="Gene3D" id="1.10.260.40">
    <property type="entry name" value="lambda repressor-like DNA-binding domains"/>
    <property type="match status" value="1"/>
</dbReference>
<dbReference type="CDD" id="cd00093">
    <property type="entry name" value="HTH_XRE"/>
    <property type="match status" value="1"/>
</dbReference>
<evidence type="ECO:0000313" key="2">
    <source>
        <dbReference type="Proteomes" id="UP000254893"/>
    </source>
</evidence>
<sequence>MKGKTNITPFEQSVIDFVVKLRNRKNLTQQDIATILHVERTFITSVESKNSRAKYNLNHLNMIADHFGMSPKDFLPEKPII</sequence>
<dbReference type="SMART" id="SM00530">
    <property type="entry name" value="HTH_XRE"/>
    <property type="match status" value="1"/>
</dbReference>
<proteinExistence type="predicted"/>
<gene>
    <name evidence="1" type="ORF">NCTC11388_00446</name>
</gene>
<dbReference type="PROSITE" id="PS50943">
    <property type="entry name" value="HTH_CROC1"/>
    <property type="match status" value="1"/>
</dbReference>
<dbReference type="EMBL" id="UGYW01000001">
    <property type="protein sequence ID" value="SUI97822.1"/>
    <property type="molecule type" value="Genomic_DNA"/>
</dbReference>
<protein>
    <submittedName>
        <fullName evidence="1">Transcriptional regulator, y4mF family</fullName>
    </submittedName>
</protein>
<dbReference type="RefSeq" id="WP_002999910.1">
    <property type="nucleotide sequence ID" value="NZ_CP068083.1"/>
</dbReference>
<organism evidence="1 2">
    <name type="scientific">Sphingobacterium spiritivorum</name>
    <name type="common">Flavobacterium spiritivorum</name>
    <dbReference type="NCBI Taxonomy" id="258"/>
    <lineage>
        <taxon>Bacteria</taxon>
        <taxon>Pseudomonadati</taxon>
        <taxon>Bacteroidota</taxon>
        <taxon>Sphingobacteriia</taxon>
        <taxon>Sphingobacteriales</taxon>
        <taxon>Sphingobacteriaceae</taxon>
        <taxon>Sphingobacterium</taxon>
    </lineage>
</organism>
<dbReference type="InterPro" id="IPR010982">
    <property type="entry name" value="Lambda_DNA-bd_dom_sf"/>
</dbReference>
<dbReference type="AlphaFoldDB" id="A0A380BAK1"/>
<dbReference type="InterPro" id="IPR001387">
    <property type="entry name" value="Cro/C1-type_HTH"/>
</dbReference>